<evidence type="ECO:0000256" key="8">
    <source>
        <dbReference type="SAM" id="Phobius"/>
    </source>
</evidence>
<evidence type="ECO:0000256" key="1">
    <source>
        <dbReference type="ARBA" id="ARBA00004651"/>
    </source>
</evidence>
<keyword evidence="11" id="KW-1185">Reference proteome</keyword>
<evidence type="ECO:0000256" key="6">
    <source>
        <dbReference type="ARBA" id="ARBA00022989"/>
    </source>
</evidence>
<keyword evidence="7 8" id="KW-0472">Membrane</keyword>
<accession>A0A7W7YGI7</accession>
<dbReference type="InterPro" id="IPR050297">
    <property type="entry name" value="LipidA_mod_glycosyltrf_83"/>
</dbReference>
<feature type="domain" description="Glycosyltransferase RgtA/B/C/D-like" evidence="9">
    <location>
        <begin position="54"/>
        <end position="210"/>
    </location>
</feature>
<feature type="transmembrane region" description="Helical" evidence="8">
    <location>
        <begin position="239"/>
        <end position="258"/>
    </location>
</feature>
<evidence type="ECO:0000256" key="2">
    <source>
        <dbReference type="ARBA" id="ARBA00022475"/>
    </source>
</evidence>
<dbReference type="RefSeq" id="WP_221306300.1">
    <property type="nucleotide sequence ID" value="NZ_JACHIG010000020.1"/>
</dbReference>
<dbReference type="PANTHER" id="PTHR33908">
    <property type="entry name" value="MANNOSYLTRANSFERASE YKCB-RELATED"/>
    <property type="match status" value="1"/>
</dbReference>
<comment type="caution">
    <text evidence="10">The sequence shown here is derived from an EMBL/GenBank/DDBJ whole genome shotgun (WGS) entry which is preliminary data.</text>
</comment>
<comment type="subcellular location">
    <subcellularLocation>
        <location evidence="1">Cell membrane</location>
        <topology evidence="1">Multi-pass membrane protein</topology>
    </subcellularLocation>
</comment>
<dbReference type="EMBL" id="JACHIG010000020">
    <property type="protein sequence ID" value="MBB5035607.1"/>
    <property type="molecule type" value="Genomic_DNA"/>
</dbReference>
<feature type="transmembrane region" description="Helical" evidence="8">
    <location>
        <begin position="74"/>
        <end position="92"/>
    </location>
</feature>
<dbReference type="GO" id="GO:0009103">
    <property type="term" value="P:lipopolysaccharide biosynthetic process"/>
    <property type="evidence" value="ECO:0007669"/>
    <property type="project" value="UniProtKB-ARBA"/>
</dbReference>
<keyword evidence="3" id="KW-0328">Glycosyltransferase</keyword>
<evidence type="ECO:0000313" key="10">
    <source>
        <dbReference type="EMBL" id="MBB5035607.1"/>
    </source>
</evidence>
<feature type="transmembrane region" description="Helical" evidence="8">
    <location>
        <begin position="294"/>
        <end position="314"/>
    </location>
</feature>
<dbReference type="GO" id="GO:0005886">
    <property type="term" value="C:plasma membrane"/>
    <property type="evidence" value="ECO:0007669"/>
    <property type="project" value="UniProtKB-SubCell"/>
</dbReference>
<keyword evidence="6 8" id="KW-1133">Transmembrane helix</keyword>
<dbReference type="InterPro" id="IPR038731">
    <property type="entry name" value="RgtA/B/C-like"/>
</dbReference>
<evidence type="ECO:0000313" key="11">
    <source>
        <dbReference type="Proteomes" id="UP000590740"/>
    </source>
</evidence>
<dbReference type="Proteomes" id="UP000590740">
    <property type="component" value="Unassembled WGS sequence"/>
</dbReference>
<dbReference type="GO" id="GO:0016763">
    <property type="term" value="F:pentosyltransferase activity"/>
    <property type="evidence" value="ECO:0007669"/>
    <property type="project" value="TreeGrafter"/>
</dbReference>
<evidence type="ECO:0000259" key="9">
    <source>
        <dbReference type="Pfam" id="PF13231"/>
    </source>
</evidence>
<keyword evidence="5 8" id="KW-0812">Transmembrane</keyword>
<dbReference type="Pfam" id="PF13231">
    <property type="entry name" value="PMT_2"/>
    <property type="match status" value="1"/>
</dbReference>
<keyword evidence="4" id="KW-0808">Transferase</keyword>
<reference evidence="10 11" key="1">
    <citation type="submission" date="2020-08" db="EMBL/GenBank/DDBJ databases">
        <title>Genomic Encyclopedia of Type Strains, Phase IV (KMG-IV): sequencing the most valuable type-strain genomes for metagenomic binning, comparative biology and taxonomic classification.</title>
        <authorList>
            <person name="Goeker M."/>
        </authorList>
    </citation>
    <scope>NUCLEOTIDE SEQUENCE [LARGE SCALE GENOMIC DNA]</scope>
    <source>
        <strain evidence="10 11">DSM 12252</strain>
    </source>
</reference>
<protein>
    <recommendedName>
        <fullName evidence="9">Glycosyltransferase RgtA/B/C/D-like domain-containing protein</fullName>
    </recommendedName>
</protein>
<evidence type="ECO:0000256" key="3">
    <source>
        <dbReference type="ARBA" id="ARBA00022676"/>
    </source>
</evidence>
<sequence length="493" mass="53610">MRPTIMPRQRFLLAALGLLTLWRWALLPTLELAPDEALAVFQAKHGPWSGFFGHGPLVPLLARLGMLCGGASEAGVRLFAPLLALAASLLVWRLARELHDEHIAGWVVVILNVLPVFNLAAVTLTPALLVCVLLPEAVLLMRRALREEDPRQRHWKAAAACVVGVALAQPPALAVMVAVALALAFPMQARHQLRATGFRWIAGGWAAVLVLWLISQAASGGPAFMAWRWLPEWRMVPSLMRWIVLASPMLLIFLVLSVRAGLAGGMLQTARGLPLALLLPLAGIDFFYGPHESWPGTSGAVWMLFGAVLLAHRGTVARAAVIEQKISLRTVALVLAALQSAFLLQTDLPRTLGLRWPFSSGTGAATDYTRAILADPARVMHGWRESARVVASVLEQSGGGYFVVADDQVLAAELDFYLGRAEPVQSSEADWGAFAGRSALFVAEDRDASRPPIWVRRRFQSTELLTVARVMHAGNEVRWLKIFACHGGRTPDS</sequence>
<organism evidence="10 11">
    <name type="scientific">Prosthecobacter vanneervenii</name>
    <dbReference type="NCBI Taxonomy" id="48466"/>
    <lineage>
        <taxon>Bacteria</taxon>
        <taxon>Pseudomonadati</taxon>
        <taxon>Verrucomicrobiota</taxon>
        <taxon>Verrucomicrobiia</taxon>
        <taxon>Verrucomicrobiales</taxon>
        <taxon>Verrucomicrobiaceae</taxon>
        <taxon>Prosthecobacter</taxon>
    </lineage>
</organism>
<dbReference type="AlphaFoldDB" id="A0A7W7YGI7"/>
<name>A0A7W7YGI7_9BACT</name>
<keyword evidence="2" id="KW-1003">Cell membrane</keyword>
<proteinExistence type="predicted"/>
<evidence type="ECO:0000256" key="7">
    <source>
        <dbReference type="ARBA" id="ARBA00023136"/>
    </source>
</evidence>
<feature type="transmembrane region" description="Helical" evidence="8">
    <location>
        <begin position="104"/>
        <end position="135"/>
    </location>
</feature>
<evidence type="ECO:0000256" key="5">
    <source>
        <dbReference type="ARBA" id="ARBA00022692"/>
    </source>
</evidence>
<gene>
    <name evidence="10" type="ORF">HNQ65_005220</name>
</gene>
<evidence type="ECO:0000256" key="4">
    <source>
        <dbReference type="ARBA" id="ARBA00022679"/>
    </source>
</evidence>
<feature type="transmembrane region" description="Helical" evidence="8">
    <location>
        <begin position="197"/>
        <end position="219"/>
    </location>
</feature>
<feature type="transmembrane region" description="Helical" evidence="8">
    <location>
        <begin position="155"/>
        <end position="185"/>
    </location>
</feature>
<feature type="transmembrane region" description="Helical" evidence="8">
    <location>
        <begin position="270"/>
        <end position="288"/>
    </location>
</feature>
<dbReference type="PANTHER" id="PTHR33908:SF11">
    <property type="entry name" value="MEMBRANE PROTEIN"/>
    <property type="match status" value="1"/>
</dbReference>